<evidence type="ECO:0000313" key="4">
    <source>
        <dbReference type="Proteomes" id="UP000231987"/>
    </source>
</evidence>
<feature type="transmembrane region" description="Helical" evidence="2">
    <location>
        <begin position="68"/>
        <end position="95"/>
    </location>
</feature>
<name>A0A2J0YXG7_RHIML</name>
<keyword evidence="2" id="KW-1133">Transmembrane helix</keyword>
<feature type="transmembrane region" description="Helical" evidence="2">
    <location>
        <begin position="40"/>
        <end position="62"/>
    </location>
</feature>
<dbReference type="Proteomes" id="UP000231987">
    <property type="component" value="Unassembled WGS sequence"/>
</dbReference>
<keyword evidence="2" id="KW-0472">Membrane</keyword>
<dbReference type="RefSeq" id="WP_100673581.1">
    <property type="nucleotide sequence ID" value="NZ_NJGD01000012.1"/>
</dbReference>
<protein>
    <recommendedName>
        <fullName evidence="5">Transmembrane protein</fullName>
    </recommendedName>
</protein>
<dbReference type="EMBL" id="NJGD01000012">
    <property type="protein sequence ID" value="PJR12970.1"/>
    <property type="molecule type" value="Genomic_DNA"/>
</dbReference>
<evidence type="ECO:0008006" key="5">
    <source>
        <dbReference type="Google" id="ProtNLM"/>
    </source>
</evidence>
<dbReference type="AlphaFoldDB" id="A0A2J0YXG7"/>
<keyword evidence="2" id="KW-0812">Transmembrane</keyword>
<proteinExistence type="predicted"/>
<feature type="compositionally biased region" description="Polar residues" evidence="1">
    <location>
        <begin position="11"/>
        <end position="25"/>
    </location>
</feature>
<evidence type="ECO:0000256" key="2">
    <source>
        <dbReference type="SAM" id="Phobius"/>
    </source>
</evidence>
<organism evidence="3 4">
    <name type="scientific">Rhizobium meliloti</name>
    <name type="common">Ensifer meliloti</name>
    <name type="synonym">Sinorhizobium meliloti</name>
    <dbReference type="NCBI Taxonomy" id="382"/>
    <lineage>
        <taxon>Bacteria</taxon>
        <taxon>Pseudomonadati</taxon>
        <taxon>Pseudomonadota</taxon>
        <taxon>Alphaproteobacteria</taxon>
        <taxon>Hyphomicrobiales</taxon>
        <taxon>Rhizobiaceae</taxon>
        <taxon>Sinorhizobium/Ensifer group</taxon>
        <taxon>Sinorhizobium</taxon>
    </lineage>
</organism>
<comment type="caution">
    <text evidence="3">The sequence shown here is derived from an EMBL/GenBank/DDBJ whole genome shotgun (WGS) entry which is preliminary data.</text>
</comment>
<feature type="region of interest" description="Disordered" evidence="1">
    <location>
        <begin position="1"/>
        <end position="32"/>
    </location>
</feature>
<evidence type="ECO:0000313" key="3">
    <source>
        <dbReference type="EMBL" id="PJR12970.1"/>
    </source>
</evidence>
<evidence type="ECO:0000256" key="1">
    <source>
        <dbReference type="SAM" id="MobiDB-lite"/>
    </source>
</evidence>
<reference evidence="3 4" key="1">
    <citation type="submission" date="2017-06" db="EMBL/GenBank/DDBJ databases">
        <title>Ensifer strains isolated from leguminous trees and herbs display diverse denitrification phenotypes with some acting as strong N2O sinks.</title>
        <authorList>
            <person name="Woliy K."/>
            <person name="Mania D."/>
            <person name="Bakken L.R."/>
            <person name="Frostegard A."/>
        </authorList>
    </citation>
    <scope>NUCLEOTIDE SEQUENCE [LARGE SCALE GENOMIC DNA]</scope>
    <source>
        <strain evidence="3 4">AC50a</strain>
    </source>
</reference>
<sequence>MPNTDEHMDNRSPQQAVERSSSKQNDMPDRQIDPSESVTLFAIALGAIGGLVGLVAGITLLSNSGLGAAVLNCLIAVLAGGSAGIVAGGTLGAAIGITRGIRVPRQVGP</sequence>
<gene>
    <name evidence="3" type="ORF">CEJ86_22995</name>
</gene>
<accession>A0A2J0YXG7</accession>
<feature type="compositionally biased region" description="Basic and acidic residues" evidence="1">
    <location>
        <begin position="1"/>
        <end position="10"/>
    </location>
</feature>